<comment type="similarity">
    <text evidence="1 6">Belongs to the lysophospholipase family.</text>
</comment>
<dbReference type="EC" id="3.1.1.5" evidence="6"/>
<protein>
    <recommendedName>
        <fullName evidence="6">Lysophospholipase</fullName>
        <ecNumber evidence="6">3.1.1.5</ecNumber>
    </recommendedName>
</protein>
<sequence length="729" mass="82639">MSRKQEYISNRQRITGEAHKNFIHRADLGEDFDADSFYETLTKNVTIAISISGGGYRSMFNGAGALMAFDSRTPNSTNTGHLGGILQAAMYLSGVSGGSWLVSSVVAHDFKSIYVLWNNPSCWKFDRPLLEGIPHIDFSAEQEAFNNRGGPKFAKRELSIEHNDHYENALIKRKIAGFINDKLKRFIKRLEKLSKDGNDENHTHQRVLEYKQHEKIDLMNNTFYYSKFDAKCCNATSSNVTKAFSPSNKGIKSFKNQTSLRNKYFGSRGLFSKGEVTWDTISSFYQNLHSQVTIKKLAGFGITFTDYLAIALTKRLYLSSSGRLPDVSLEIPLTYSSTKTLESFKSYEMPLPIILSNSRWPDVIATNQNSQILEFTPFEFGSWDYYLNAFTDIEYLGSPVFNGSPVFYNQQNQPLCVSGFDNIGFITATSSSLFNNVLIYIWQAVTSAKKKTSVAMSVILYTFGLGKNFERISKNHPDYAILAPNPFYGFTSSNSDEDFVKSPNLFMVDGGEDKQNIPFYPYLQEARNVDIIFAIDSTSDMRGFPNGTSLKATFDRYAKNTNMPAFAYKHSPESKLYYHSVFPNVPSSTELVSKGLNKMPSFMGCHLQDYPERKNPTFQRDLHENHTSNLWLPPLIVYFPNSPYSFQSNISTFKLSYSPEEVSGMLTNGVNIVTYGNSSYIPYYDKCIACATLKREFDRGSLGMNRKINPYTFSIPKVCQKCFKEFCYS</sequence>
<dbReference type="PANTHER" id="PTHR10728">
    <property type="entry name" value="CYTOSOLIC PHOSPHOLIPASE A2"/>
    <property type="match status" value="1"/>
</dbReference>
<evidence type="ECO:0000256" key="3">
    <source>
        <dbReference type="ARBA" id="ARBA00022963"/>
    </source>
</evidence>
<dbReference type="SMART" id="SM00022">
    <property type="entry name" value="PLAc"/>
    <property type="match status" value="1"/>
</dbReference>
<name>A0AAV5QQ63_9ASCO</name>
<evidence type="ECO:0000259" key="7">
    <source>
        <dbReference type="PROSITE" id="PS51210"/>
    </source>
</evidence>
<evidence type="ECO:0000256" key="5">
    <source>
        <dbReference type="PROSITE-ProRule" id="PRU00555"/>
    </source>
</evidence>
<dbReference type="GO" id="GO:0005886">
    <property type="term" value="C:plasma membrane"/>
    <property type="evidence" value="ECO:0007669"/>
    <property type="project" value="TreeGrafter"/>
</dbReference>
<dbReference type="AlphaFoldDB" id="A0AAV5QQ63"/>
<dbReference type="EMBL" id="BTFZ01000011">
    <property type="protein sequence ID" value="GMM36879.1"/>
    <property type="molecule type" value="Genomic_DNA"/>
</dbReference>
<dbReference type="InterPro" id="IPR002642">
    <property type="entry name" value="LysoPLipase_cat_dom"/>
</dbReference>
<dbReference type="Gene3D" id="3.40.1090.10">
    <property type="entry name" value="Cytosolic phospholipase A2 catalytic domain"/>
    <property type="match status" value="2"/>
</dbReference>
<dbReference type="InterPro" id="IPR016035">
    <property type="entry name" value="Acyl_Trfase/lysoPLipase"/>
</dbReference>
<comment type="catalytic activity">
    <reaction evidence="6">
        <text>a 1-acyl-sn-glycero-3-phosphocholine + H2O = sn-glycerol 3-phosphocholine + a fatty acid + H(+)</text>
        <dbReference type="Rhea" id="RHEA:15177"/>
        <dbReference type="ChEBI" id="CHEBI:15377"/>
        <dbReference type="ChEBI" id="CHEBI:15378"/>
        <dbReference type="ChEBI" id="CHEBI:16870"/>
        <dbReference type="ChEBI" id="CHEBI:28868"/>
        <dbReference type="ChEBI" id="CHEBI:58168"/>
        <dbReference type="EC" id="3.1.1.5"/>
    </reaction>
</comment>
<evidence type="ECO:0000313" key="8">
    <source>
        <dbReference type="EMBL" id="GMM36879.1"/>
    </source>
</evidence>
<dbReference type="PANTHER" id="PTHR10728:SF56">
    <property type="entry name" value="MEIOTIC PHOSPHOLIPASE SPO1-RELATED"/>
    <property type="match status" value="1"/>
</dbReference>
<reference evidence="8 9" key="1">
    <citation type="journal article" date="2023" name="Elife">
        <title>Identification of key yeast species and microbe-microbe interactions impacting larval growth of Drosophila in the wild.</title>
        <authorList>
            <person name="Mure A."/>
            <person name="Sugiura Y."/>
            <person name="Maeda R."/>
            <person name="Honda K."/>
            <person name="Sakurai N."/>
            <person name="Takahashi Y."/>
            <person name="Watada M."/>
            <person name="Katoh T."/>
            <person name="Gotoh A."/>
            <person name="Gotoh Y."/>
            <person name="Taniguchi I."/>
            <person name="Nakamura K."/>
            <person name="Hayashi T."/>
            <person name="Katayama T."/>
            <person name="Uemura T."/>
            <person name="Hattori Y."/>
        </authorList>
    </citation>
    <scope>NUCLEOTIDE SEQUENCE [LARGE SCALE GENOMIC DNA]</scope>
    <source>
        <strain evidence="8 9">SC-9</strain>
    </source>
</reference>
<evidence type="ECO:0000313" key="9">
    <source>
        <dbReference type="Proteomes" id="UP001360560"/>
    </source>
</evidence>
<evidence type="ECO:0000256" key="6">
    <source>
        <dbReference type="RuleBase" id="RU362103"/>
    </source>
</evidence>
<keyword evidence="4 5" id="KW-0443">Lipid metabolism</keyword>
<dbReference type="Proteomes" id="UP001360560">
    <property type="component" value="Unassembled WGS sequence"/>
</dbReference>
<dbReference type="PROSITE" id="PS51210">
    <property type="entry name" value="PLA2C"/>
    <property type="match status" value="1"/>
</dbReference>
<proteinExistence type="inferred from homology"/>
<evidence type="ECO:0000256" key="2">
    <source>
        <dbReference type="ARBA" id="ARBA00022801"/>
    </source>
</evidence>
<keyword evidence="3 5" id="KW-0442">Lipid degradation</keyword>
<feature type="domain" description="PLA2c" evidence="7">
    <location>
        <begin position="1"/>
        <end position="729"/>
    </location>
</feature>
<dbReference type="RefSeq" id="XP_064853875.1">
    <property type="nucleotide sequence ID" value="XM_064997803.1"/>
</dbReference>
<dbReference type="GO" id="GO:0005783">
    <property type="term" value="C:endoplasmic reticulum"/>
    <property type="evidence" value="ECO:0007669"/>
    <property type="project" value="TreeGrafter"/>
</dbReference>
<keyword evidence="2 5" id="KW-0378">Hydrolase</keyword>
<evidence type="ECO:0000256" key="4">
    <source>
        <dbReference type="ARBA" id="ARBA00023098"/>
    </source>
</evidence>
<organism evidence="8 9">
    <name type="scientific">Saccharomycopsis crataegensis</name>
    <dbReference type="NCBI Taxonomy" id="43959"/>
    <lineage>
        <taxon>Eukaryota</taxon>
        <taxon>Fungi</taxon>
        <taxon>Dikarya</taxon>
        <taxon>Ascomycota</taxon>
        <taxon>Saccharomycotina</taxon>
        <taxon>Saccharomycetes</taxon>
        <taxon>Saccharomycopsidaceae</taxon>
        <taxon>Saccharomycopsis</taxon>
    </lineage>
</organism>
<dbReference type="GO" id="GO:0005576">
    <property type="term" value="C:extracellular region"/>
    <property type="evidence" value="ECO:0007669"/>
    <property type="project" value="TreeGrafter"/>
</dbReference>
<dbReference type="GO" id="GO:0046475">
    <property type="term" value="P:glycerophospholipid catabolic process"/>
    <property type="evidence" value="ECO:0007669"/>
    <property type="project" value="TreeGrafter"/>
</dbReference>
<comment type="caution">
    <text evidence="8">The sequence shown here is derived from an EMBL/GenBank/DDBJ whole genome shotgun (WGS) entry which is preliminary data.</text>
</comment>
<evidence type="ECO:0000256" key="1">
    <source>
        <dbReference type="ARBA" id="ARBA00008780"/>
    </source>
</evidence>
<dbReference type="GO" id="GO:0005829">
    <property type="term" value="C:cytosol"/>
    <property type="evidence" value="ECO:0007669"/>
    <property type="project" value="TreeGrafter"/>
</dbReference>
<accession>A0AAV5QQ63</accession>
<keyword evidence="9" id="KW-1185">Reference proteome</keyword>
<dbReference type="GO" id="GO:0004622">
    <property type="term" value="F:phosphatidylcholine lysophospholipase activity"/>
    <property type="evidence" value="ECO:0007669"/>
    <property type="project" value="UniProtKB-EC"/>
</dbReference>
<dbReference type="SUPFAM" id="SSF52151">
    <property type="entry name" value="FabD/lysophospholipase-like"/>
    <property type="match status" value="1"/>
</dbReference>
<dbReference type="Pfam" id="PF01735">
    <property type="entry name" value="PLA2_B"/>
    <property type="match status" value="2"/>
</dbReference>
<gene>
    <name evidence="8" type="ORF">DASC09_042040</name>
</gene>
<dbReference type="GO" id="GO:0004623">
    <property type="term" value="F:phospholipase A2 activity"/>
    <property type="evidence" value="ECO:0007669"/>
    <property type="project" value="TreeGrafter"/>
</dbReference>
<dbReference type="GeneID" id="90074854"/>